<evidence type="ECO:0000313" key="3">
    <source>
        <dbReference type="EMBL" id="VFU16061.1"/>
    </source>
</evidence>
<dbReference type="InterPro" id="IPR025668">
    <property type="entry name" value="Tnp_DDE_dom"/>
</dbReference>
<evidence type="ECO:0000256" key="1">
    <source>
        <dbReference type="SAM" id="MobiDB-lite"/>
    </source>
</evidence>
<dbReference type="PANTHER" id="PTHR33408">
    <property type="entry name" value="TRANSPOSASE"/>
    <property type="match status" value="1"/>
</dbReference>
<dbReference type="PANTHER" id="PTHR33408:SF4">
    <property type="entry name" value="TRANSPOSASE DDE DOMAIN-CONTAINING PROTEIN"/>
    <property type="match status" value="1"/>
</dbReference>
<organism evidence="3">
    <name type="scientific">anaerobic digester metagenome</name>
    <dbReference type="NCBI Taxonomy" id="1263854"/>
    <lineage>
        <taxon>unclassified sequences</taxon>
        <taxon>metagenomes</taxon>
        <taxon>ecological metagenomes</taxon>
    </lineage>
</organism>
<feature type="compositionally biased region" description="Basic and acidic residues" evidence="1">
    <location>
        <begin position="45"/>
        <end position="66"/>
    </location>
</feature>
<protein>
    <recommendedName>
        <fullName evidence="2">Transposase DDE domain-containing protein</fullName>
    </recommendedName>
</protein>
<accession>A0A485M8S1</accession>
<feature type="domain" description="Transposase DDE" evidence="2">
    <location>
        <begin position="260"/>
        <end position="388"/>
    </location>
</feature>
<dbReference type="EMBL" id="CAADRM010000115">
    <property type="protein sequence ID" value="VFU16061.1"/>
    <property type="molecule type" value="Genomic_DNA"/>
</dbReference>
<evidence type="ECO:0000259" key="2">
    <source>
        <dbReference type="Pfam" id="PF13751"/>
    </source>
</evidence>
<sequence length="396" mass="45615">MKDEILPLFRNILLVCEELNLLGGTFFAQDGCKLPSNASKQRSGKISDLKKKKSRIEERVRKMLKEQEDEDRKDDDPSTPSGSIKEKQIEQLTRQAARIEAWLKENDGKTGKHGKEIKSNMTDNESALMTTSHGSVQGYNGQVVVDAKHQVIVHAEVFGTGQDADLVPPMIDGVKEAMEKNGRKDADEYFAGKIFTADSAYHSKGNLQKCVDEKLDAYIPDKWQRMRDQRYEEWRKQGKTSRTHFAHTDFIYREDSDEYVCPNGKVLRFATKHLVIKGTVYRAYRSREQDCCGCALRERCFTKKARSPKTKYLMFPIGSDGVNLTKLMVEKIDSEEGREIYSHRMEIVEPVFGNIRMNKHLDRYTLRGKIKVNIQWLLYCMVHNVEKIMNYGYGFA</sequence>
<name>A0A485M8S1_9ZZZZ</name>
<dbReference type="AlphaFoldDB" id="A0A485M8S1"/>
<reference evidence="3" key="1">
    <citation type="submission" date="2019-03" db="EMBL/GenBank/DDBJ databases">
        <authorList>
            <person name="Hao L."/>
        </authorList>
    </citation>
    <scope>NUCLEOTIDE SEQUENCE</scope>
</reference>
<gene>
    <name evidence="3" type="ORF">SCFA_500001</name>
</gene>
<dbReference type="Pfam" id="PF13751">
    <property type="entry name" value="DDE_Tnp_1_6"/>
    <property type="match status" value="1"/>
</dbReference>
<feature type="region of interest" description="Disordered" evidence="1">
    <location>
        <begin position="32"/>
        <end position="90"/>
    </location>
</feature>
<proteinExistence type="predicted"/>